<dbReference type="EMBL" id="QNUK01000012">
    <property type="protein sequence ID" value="KAF5908653.1"/>
    <property type="molecule type" value="Genomic_DNA"/>
</dbReference>
<dbReference type="AlphaFoldDB" id="A0A8J4UFJ3"/>
<feature type="transmembrane region" description="Helical" evidence="27">
    <location>
        <begin position="277"/>
        <end position="297"/>
    </location>
</feature>
<evidence type="ECO:0000256" key="15">
    <source>
        <dbReference type="ARBA" id="ARBA00050101"/>
    </source>
</evidence>
<evidence type="ECO:0000256" key="12">
    <source>
        <dbReference type="ARBA" id="ARBA00023180"/>
    </source>
</evidence>
<evidence type="ECO:0000256" key="8">
    <source>
        <dbReference type="ARBA" id="ARBA00022847"/>
    </source>
</evidence>
<evidence type="ECO:0000256" key="7">
    <source>
        <dbReference type="ARBA" id="ARBA00022692"/>
    </source>
</evidence>
<keyword evidence="11 27" id="KW-0472">Membrane</keyword>
<evidence type="ECO:0000256" key="23">
    <source>
        <dbReference type="ARBA" id="ARBA00080244"/>
    </source>
</evidence>
<dbReference type="InterPro" id="IPR036259">
    <property type="entry name" value="MFS_trans_sf"/>
</dbReference>
<evidence type="ECO:0000256" key="2">
    <source>
        <dbReference type="ARBA" id="ARBA00004554"/>
    </source>
</evidence>
<dbReference type="PANTHER" id="PTHR11662">
    <property type="entry name" value="SOLUTE CARRIER FAMILY 17"/>
    <property type="match status" value="1"/>
</dbReference>
<dbReference type="InterPro" id="IPR011701">
    <property type="entry name" value="MFS"/>
</dbReference>
<evidence type="ECO:0000256" key="27">
    <source>
        <dbReference type="SAM" id="Phobius"/>
    </source>
</evidence>
<dbReference type="GO" id="GO:0030672">
    <property type="term" value="C:synaptic vesicle membrane"/>
    <property type="evidence" value="ECO:0007669"/>
    <property type="project" value="UniProtKB-SubCell"/>
</dbReference>
<evidence type="ECO:0000259" key="28">
    <source>
        <dbReference type="PROSITE" id="PS50850"/>
    </source>
</evidence>
<dbReference type="PANTHER" id="PTHR11662:SF284">
    <property type="entry name" value="SMALL INTESTINE URATE EXPORTER-RELATED"/>
    <property type="match status" value="1"/>
</dbReference>
<evidence type="ECO:0000256" key="24">
    <source>
        <dbReference type="ARBA" id="ARBA00081195"/>
    </source>
</evidence>
<feature type="transmembrane region" description="Helical" evidence="27">
    <location>
        <begin position="304"/>
        <end position="323"/>
    </location>
</feature>
<comment type="function">
    <text evidence="21">Receptor for CM101, a polysaccharide produced by group B Streptococcus with antipathoangiogenic properties.</text>
</comment>
<gene>
    <name evidence="29" type="ORF">DAT39_001737</name>
</gene>
<dbReference type="GO" id="GO:0016324">
    <property type="term" value="C:apical plasma membrane"/>
    <property type="evidence" value="ECO:0007669"/>
    <property type="project" value="TreeGrafter"/>
</dbReference>
<accession>A0A8J4UFJ3</accession>
<keyword evidence="13" id="KW-0458">Lysosome</keyword>
<feature type="transmembrane region" description="Helical" evidence="27">
    <location>
        <begin position="355"/>
        <end position="373"/>
    </location>
</feature>
<evidence type="ECO:0000256" key="16">
    <source>
        <dbReference type="ARBA" id="ARBA00050554"/>
    </source>
</evidence>
<evidence type="ECO:0000256" key="10">
    <source>
        <dbReference type="ARBA" id="ARBA00023018"/>
    </source>
</evidence>
<keyword evidence="12" id="KW-0325">Glycoprotein</keyword>
<keyword evidence="7 27" id="KW-0812">Transmembrane</keyword>
<feature type="region of interest" description="Disordered" evidence="26">
    <location>
        <begin position="144"/>
        <end position="175"/>
    </location>
</feature>
<keyword evidence="14" id="KW-0968">Cytoplasmic vesicle</keyword>
<dbReference type="GO" id="GO:0006820">
    <property type="term" value="P:monoatomic anion transport"/>
    <property type="evidence" value="ECO:0007669"/>
    <property type="project" value="TreeGrafter"/>
</dbReference>
<dbReference type="GO" id="GO:0016323">
    <property type="term" value="C:basolateral plasma membrane"/>
    <property type="evidence" value="ECO:0007669"/>
    <property type="project" value="UniProtKB-SubCell"/>
</dbReference>
<keyword evidence="9 27" id="KW-1133">Transmembrane helix</keyword>
<dbReference type="Proteomes" id="UP000727407">
    <property type="component" value="Unassembled WGS sequence"/>
</dbReference>
<evidence type="ECO:0000256" key="1">
    <source>
        <dbReference type="ARBA" id="ARBA00004432"/>
    </source>
</evidence>
<dbReference type="OrthoDB" id="2985014at2759"/>
<feature type="domain" description="Major facilitator superfamily (MFS) profile" evidence="28">
    <location>
        <begin position="110"/>
        <end position="499"/>
    </location>
</feature>
<dbReference type="GO" id="GO:0015293">
    <property type="term" value="F:symporter activity"/>
    <property type="evidence" value="ECO:0007669"/>
    <property type="project" value="UniProtKB-KW"/>
</dbReference>
<dbReference type="Pfam" id="PF07690">
    <property type="entry name" value="MFS_1"/>
    <property type="match status" value="1"/>
</dbReference>
<evidence type="ECO:0000256" key="21">
    <source>
        <dbReference type="ARBA" id="ARBA00056891"/>
    </source>
</evidence>
<organism evidence="29 30">
    <name type="scientific">Clarias magur</name>
    <name type="common">Asian catfish</name>
    <name type="synonym">Macropteronotus magur</name>
    <dbReference type="NCBI Taxonomy" id="1594786"/>
    <lineage>
        <taxon>Eukaryota</taxon>
        <taxon>Metazoa</taxon>
        <taxon>Chordata</taxon>
        <taxon>Craniata</taxon>
        <taxon>Vertebrata</taxon>
        <taxon>Euteleostomi</taxon>
        <taxon>Actinopterygii</taxon>
        <taxon>Neopterygii</taxon>
        <taxon>Teleostei</taxon>
        <taxon>Ostariophysi</taxon>
        <taxon>Siluriformes</taxon>
        <taxon>Clariidae</taxon>
        <taxon>Clarias</taxon>
    </lineage>
</organism>
<dbReference type="InterPro" id="IPR020846">
    <property type="entry name" value="MFS_dom"/>
</dbReference>
<comment type="catalytic activity">
    <reaction evidence="20">
        <text>D-glucuronate(out) + H(+)(out) = D-glucuronate(in) + H(+)(in)</text>
        <dbReference type="Rhea" id="RHEA:72591"/>
        <dbReference type="ChEBI" id="CHEBI:15378"/>
        <dbReference type="ChEBI" id="CHEBI:58720"/>
    </reaction>
    <physiologicalReaction direction="left-to-right" evidence="20">
        <dbReference type="Rhea" id="RHEA:72592"/>
    </physiologicalReaction>
</comment>
<dbReference type="Gene3D" id="1.20.1250.20">
    <property type="entry name" value="MFS general substrate transporter like domains"/>
    <property type="match status" value="2"/>
</dbReference>
<dbReference type="GO" id="GO:0046942">
    <property type="term" value="P:carboxylic acid transport"/>
    <property type="evidence" value="ECO:0007669"/>
    <property type="project" value="UniProtKB-ARBA"/>
</dbReference>
<evidence type="ECO:0000256" key="13">
    <source>
        <dbReference type="ARBA" id="ARBA00023228"/>
    </source>
</evidence>
<keyword evidence="6" id="KW-1003">Cell membrane</keyword>
<evidence type="ECO:0000256" key="26">
    <source>
        <dbReference type="SAM" id="MobiDB-lite"/>
    </source>
</evidence>
<name>A0A8J4UFJ3_CLAMG</name>
<comment type="catalytic activity">
    <reaction evidence="16">
        <text>L-aspartate(out) = L-aspartate(in)</text>
        <dbReference type="Rhea" id="RHEA:66332"/>
        <dbReference type="ChEBI" id="CHEBI:29991"/>
    </reaction>
    <physiologicalReaction direction="left-to-right" evidence="16">
        <dbReference type="Rhea" id="RHEA:66333"/>
    </physiologicalReaction>
</comment>
<sequence>MGHKLHLDQNEKPVMFGVTHVLAIDGFSKKINHTVERLWPEINNRVNYPLKTALLQLVDQEEIDMEDSLVRYCVSNLTCRLCNIGLASVAESWNAHRIPVSSQCCSARYNLAFLMFLGFAVVYGLRVNLSVAMVAMVNITGTQPSHNTSESNECPASSTTSNSSNQIPDQPDGVPRYPWNPQTQGMLLGAFFFGYLFTQIPGGYLSGRFGGSKFLGGGVLGTAILTILTPWAAEYGVNCLFALRALEGFGEGVTFPAMMAMWACWAPPLERARLMTISGAGGNFGAFIAFPLTGFICHSLGWPAVFYWCGGAGCLWAVLWFIMVSDQPHLHPRISDQEKEYIVNSIGSEGGTHGWSVPLLAMACSGPLWAIIVSQMCSNWYYYTLLTSLPTYMDTVLHFDLRQNGFLSALPYLGSWLFSVLSGVLADHLLEKRILSVTAIRKIFTIAAISDGLEERLLSVSRSECIWCLILHTVWLWKDPILGAKGEADRNRDRGKGVF</sequence>
<evidence type="ECO:0000256" key="11">
    <source>
        <dbReference type="ARBA" id="ARBA00023136"/>
    </source>
</evidence>
<dbReference type="GO" id="GO:0005765">
    <property type="term" value="C:lysosomal membrane"/>
    <property type="evidence" value="ECO:0007669"/>
    <property type="project" value="UniProtKB-SubCell"/>
</dbReference>
<comment type="catalytic activity">
    <reaction evidence="19">
        <text>L-glutamate(out) = L-glutamate(in)</text>
        <dbReference type="Rhea" id="RHEA:66336"/>
        <dbReference type="ChEBI" id="CHEBI:29985"/>
    </reaction>
    <physiologicalReaction direction="left-to-right" evidence="19">
        <dbReference type="Rhea" id="RHEA:66337"/>
    </physiologicalReaction>
</comment>
<dbReference type="InterPro" id="IPR050382">
    <property type="entry name" value="MFS_Na/Anion_cotransporter"/>
</dbReference>
<keyword evidence="5" id="KW-0813">Transport</keyword>
<feature type="transmembrane region" description="Helical" evidence="27">
    <location>
        <begin position="214"/>
        <end position="233"/>
    </location>
</feature>
<feature type="compositionally biased region" description="Polar residues" evidence="26">
    <location>
        <begin position="144"/>
        <end position="168"/>
    </location>
</feature>
<reference evidence="29" key="1">
    <citation type="submission" date="2020-07" db="EMBL/GenBank/DDBJ databases">
        <title>Clarias magur genome sequencing, assembly and annotation.</title>
        <authorList>
            <person name="Kushwaha B."/>
            <person name="Kumar R."/>
            <person name="Das P."/>
            <person name="Joshi C.G."/>
            <person name="Kumar D."/>
            <person name="Nagpure N.S."/>
            <person name="Pandey M."/>
            <person name="Agarwal S."/>
            <person name="Srivastava S."/>
            <person name="Singh M."/>
            <person name="Sahoo L."/>
            <person name="Jayasankar P."/>
            <person name="Meher P.K."/>
            <person name="Koringa P.G."/>
            <person name="Iquebal M.A."/>
            <person name="Das S.P."/>
            <person name="Bit A."/>
            <person name="Patnaik S."/>
            <person name="Patel N."/>
            <person name="Shah T.M."/>
            <person name="Hinsu A."/>
            <person name="Jena J.K."/>
        </authorList>
    </citation>
    <scope>NUCLEOTIDE SEQUENCE</scope>
    <source>
        <strain evidence="29">CIFAMagur01</strain>
        <tissue evidence="29">Testis</tissue>
    </source>
</reference>
<proteinExistence type="predicted"/>
<evidence type="ECO:0000256" key="25">
    <source>
        <dbReference type="ARBA" id="ARBA00081925"/>
    </source>
</evidence>
<evidence type="ECO:0000313" key="29">
    <source>
        <dbReference type="EMBL" id="KAF5908653.1"/>
    </source>
</evidence>
<comment type="catalytic activity">
    <reaction evidence="15">
        <text>2 nitrate(out) + H(+)(out) = 2 nitrate(in) + H(+)(in)</text>
        <dbReference type="Rhea" id="RHEA:71539"/>
        <dbReference type="ChEBI" id="CHEBI:15378"/>
        <dbReference type="ChEBI" id="CHEBI:17632"/>
    </reaction>
    <physiologicalReaction direction="left-to-right" evidence="15">
        <dbReference type="Rhea" id="RHEA:71540"/>
    </physiologicalReaction>
</comment>
<evidence type="ECO:0000256" key="5">
    <source>
        <dbReference type="ARBA" id="ARBA00022448"/>
    </source>
</evidence>
<comment type="catalytic activity">
    <reaction evidence="18">
        <text>N-acetyl-L-aspartyl-L-glutamate(out) = N-acetyl-L-aspartyl-L-glutamate(in)</text>
        <dbReference type="Rhea" id="RHEA:72599"/>
        <dbReference type="ChEBI" id="CHEBI:76931"/>
    </reaction>
    <physiologicalReaction direction="left-to-right" evidence="18">
        <dbReference type="Rhea" id="RHEA:72600"/>
    </physiologicalReaction>
</comment>
<evidence type="ECO:0000256" key="22">
    <source>
        <dbReference type="ARBA" id="ARBA00069713"/>
    </source>
</evidence>
<protein>
    <recommendedName>
        <fullName evidence="22">Sialin</fullName>
    </recommendedName>
    <alternativeName>
        <fullName evidence="25">H(+)/nitrate cotransporter</fullName>
    </alternativeName>
    <alternativeName>
        <fullName evidence="23">H(+)/sialic acid cotransporter</fullName>
    </alternativeName>
    <alternativeName>
        <fullName evidence="24">Vesicular excitatory amino acid transporter</fullName>
    </alternativeName>
</protein>
<evidence type="ECO:0000256" key="18">
    <source>
        <dbReference type="ARBA" id="ARBA00051403"/>
    </source>
</evidence>
<keyword evidence="30" id="KW-1185">Reference proteome</keyword>
<evidence type="ECO:0000256" key="4">
    <source>
        <dbReference type="ARBA" id="ARBA00004656"/>
    </source>
</evidence>
<evidence type="ECO:0000256" key="6">
    <source>
        <dbReference type="ARBA" id="ARBA00022475"/>
    </source>
</evidence>
<evidence type="ECO:0000256" key="20">
    <source>
        <dbReference type="ARBA" id="ARBA00051612"/>
    </source>
</evidence>
<evidence type="ECO:0000256" key="17">
    <source>
        <dbReference type="ARBA" id="ARBA00050625"/>
    </source>
</evidence>
<dbReference type="FunFam" id="1.20.1250.20:FF:000003">
    <property type="entry name" value="Solute carrier family 17 member 3"/>
    <property type="match status" value="1"/>
</dbReference>
<comment type="catalytic activity">
    <reaction evidence="17">
        <text>N-acetylneuraminate(in) + H(+)(in) = N-acetylneuraminate(out) + H(+)(out)</text>
        <dbReference type="Rhea" id="RHEA:28987"/>
        <dbReference type="ChEBI" id="CHEBI:15378"/>
        <dbReference type="ChEBI" id="CHEBI:35418"/>
    </reaction>
    <physiologicalReaction direction="right-to-left" evidence="17">
        <dbReference type="Rhea" id="RHEA:28989"/>
    </physiologicalReaction>
</comment>
<evidence type="ECO:0000256" key="14">
    <source>
        <dbReference type="ARBA" id="ARBA00023329"/>
    </source>
</evidence>
<dbReference type="SUPFAM" id="SSF103473">
    <property type="entry name" value="MFS general substrate transporter"/>
    <property type="match status" value="1"/>
</dbReference>
<evidence type="ECO:0000313" key="30">
    <source>
        <dbReference type="Proteomes" id="UP000727407"/>
    </source>
</evidence>
<evidence type="ECO:0000256" key="9">
    <source>
        <dbReference type="ARBA" id="ARBA00022989"/>
    </source>
</evidence>
<evidence type="ECO:0000256" key="3">
    <source>
        <dbReference type="ARBA" id="ARBA00004638"/>
    </source>
</evidence>
<evidence type="ECO:0000256" key="19">
    <source>
        <dbReference type="ARBA" id="ARBA00051447"/>
    </source>
</evidence>
<dbReference type="FunFam" id="1.20.1250.20:FF:000067">
    <property type="entry name" value="sialin isoform X2"/>
    <property type="match status" value="1"/>
</dbReference>
<dbReference type="PROSITE" id="PS50850">
    <property type="entry name" value="MFS"/>
    <property type="match status" value="1"/>
</dbReference>
<keyword evidence="10" id="KW-0770">Synapse</keyword>
<feature type="transmembrane region" description="Helical" evidence="27">
    <location>
        <begin position="186"/>
        <end position="207"/>
    </location>
</feature>
<comment type="caution">
    <text evidence="29">The sequence shown here is derived from an EMBL/GenBank/DDBJ whole genome shotgun (WGS) entry which is preliminary data.</text>
</comment>
<comment type="subcellular location">
    <subcellularLocation>
        <location evidence="2">Basolateral cell membrane</location>
        <topology evidence="2">Multi-pass membrane protein</topology>
    </subcellularLocation>
    <subcellularLocation>
        <location evidence="3">Cytoplasmic vesicle</location>
        <location evidence="3">Secretory vesicle membrane</location>
        <topology evidence="3">Multi-pass membrane protein</topology>
    </subcellularLocation>
    <subcellularLocation>
        <location evidence="1">Cytoplasmic vesicle</location>
        <location evidence="1">Secretory vesicle</location>
        <location evidence="1">Synaptic vesicle membrane</location>
    </subcellularLocation>
    <subcellularLocation>
        <location evidence="4">Lysosome membrane</location>
    </subcellularLocation>
</comment>
<feature type="transmembrane region" description="Helical" evidence="27">
    <location>
        <begin position="111"/>
        <end position="137"/>
    </location>
</feature>
<keyword evidence="8" id="KW-0769">Symport</keyword>